<evidence type="ECO:0000313" key="3">
    <source>
        <dbReference type="EMBL" id="TYA78543.1"/>
    </source>
</evidence>
<feature type="domain" description="Tyr recombinase" evidence="2">
    <location>
        <begin position="1"/>
        <end position="191"/>
    </location>
</feature>
<name>A0A5D0I4A1_9FLAO</name>
<dbReference type="EMBL" id="VSDQ01000577">
    <property type="protein sequence ID" value="TYA78543.1"/>
    <property type="molecule type" value="Genomic_DNA"/>
</dbReference>
<dbReference type="PANTHER" id="PTHR30349">
    <property type="entry name" value="PHAGE INTEGRASE-RELATED"/>
    <property type="match status" value="1"/>
</dbReference>
<protein>
    <submittedName>
        <fullName evidence="3">Tyrosine-type recombinase/integrase</fullName>
    </submittedName>
</protein>
<dbReference type="InterPro" id="IPR050090">
    <property type="entry name" value="Tyrosine_recombinase_XerCD"/>
</dbReference>
<comment type="caution">
    <text evidence="3">The sequence shown here is derived from an EMBL/GenBank/DDBJ whole genome shotgun (WGS) entry which is preliminary data.</text>
</comment>
<dbReference type="PANTHER" id="PTHR30349:SF82">
    <property type="entry name" value="INTEGRASE_RECOMBINASE YOEC-RELATED"/>
    <property type="match status" value="1"/>
</dbReference>
<evidence type="ECO:0000256" key="1">
    <source>
        <dbReference type="ARBA" id="ARBA00023172"/>
    </source>
</evidence>
<reference evidence="3 4" key="1">
    <citation type="submission" date="2019-08" db="EMBL/GenBank/DDBJ databases">
        <title>Seonamhaeicola sediminis sp. nov., isolated from marine sediment.</title>
        <authorList>
            <person name="Cao W.R."/>
        </authorList>
    </citation>
    <scope>NUCLEOTIDE SEQUENCE [LARGE SCALE GENOMIC DNA]</scope>
    <source>
        <strain evidence="3 4">B011</strain>
    </source>
</reference>
<evidence type="ECO:0000259" key="2">
    <source>
        <dbReference type="PROSITE" id="PS51898"/>
    </source>
</evidence>
<evidence type="ECO:0000313" key="4">
    <source>
        <dbReference type="Proteomes" id="UP000323930"/>
    </source>
</evidence>
<keyword evidence="1" id="KW-0233">DNA recombination</keyword>
<proteinExistence type="predicted"/>
<dbReference type="PROSITE" id="PS51898">
    <property type="entry name" value="TYR_RECOMBINASE"/>
    <property type="match status" value="1"/>
</dbReference>
<dbReference type="AlphaFoldDB" id="A0A5D0I4A1"/>
<dbReference type="InterPro" id="IPR002104">
    <property type="entry name" value="Integrase_catalytic"/>
</dbReference>
<gene>
    <name evidence="3" type="ORF">FUA24_09310</name>
</gene>
<dbReference type="GO" id="GO:0006310">
    <property type="term" value="P:DNA recombination"/>
    <property type="evidence" value="ECO:0007669"/>
    <property type="project" value="UniProtKB-KW"/>
</dbReference>
<dbReference type="GO" id="GO:0003677">
    <property type="term" value="F:DNA binding"/>
    <property type="evidence" value="ECO:0007669"/>
    <property type="project" value="InterPro"/>
</dbReference>
<organism evidence="3 4">
    <name type="scientific">Seonamhaeicola marinus</name>
    <dbReference type="NCBI Taxonomy" id="1912246"/>
    <lineage>
        <taxon>Bacteria</taxon>
        <taxon>Pseudomonadati</taxon>
        <taxon>Bacteroidota</taxon>
        <taxon>Flavobacteriia</taxon>
        <taxon>Flavobacteriales</taxon>
        <taxon>Flavobacteriaceae</taxon>
    </lineage>
</organism>
<sequence>MIIKFIKLEILMKAIGSTYIDFEKANYKGQHLIKSGENPNFGLLIICGCNFGLRIGDLLKLNWNDLKGDEFDIIEKKTGKKRTIQINDNVKQAITYFKDSLIYEKEGFPFVSQKGTIYSIQQVNRLIKKEFGVKRKSSHSLRKSFGRRVWDTNGRTDQALLYLSEIFNHSNTNVTRRYLGIREEEIRDIYMRL</sequence>
<dbReference type="Proteomes" id="UP000323930">
    <property type="component" value="Unassembled WGS sequence"/>
</dbReference>
<dbReference type="Gene3D" id="1.10.443.10">
    <property type="entry name" value="Intergrase catalytic core"/>
    <property type="match status" value="1"/>
</dbReference>
<dbReference type="Pfam" id="PF00589">
    <property type="entry name" value="Phage_integrase"/>
    <property type="match status" value="1"/>
</dbReference>
<dbReference type="InterPro" id="IPR011010">
    <property type="entry name" value="DNA_brk_join_enz"/>
</dbReference>
<dbReference type="InterPro" id="IPR013762">
    <property type="entry name" value="Integrase-like_cat_sf"/>
</dbReference>
<dbReference type="OrthoDB" id="9788852at2"/>
<dbReference type="GO" id="GO:0015074">
    <property type="term" value="P:DNA integration"/>
    <property type="evidence" value="ECO:0007669"/>
    <property type="project" value="InterPro"/>
</dbReference>
<keyword evidence="4" id="KW-1185">Reference proteome</keyword>
<dbReference type="SUPFAM" id="SSF56349">
    <property type="entry name" value="DNA breaking-rejoining enzymes"/>
    <property type="match status" value="1"/>
</dbReference>
<accession>A0A5D0I4A1</accession>